<evidence type="ECO:0000259" key="10">
    <source>
        <dbReference type="PROSITE" id="PS50262"/>
    </source>
</evidence>
<reference evidence="11" key="1">
    <citation type="journal article" date="2023" name="IScience">
        <title>Live-bearing cockroach genome reveals convergent evolutionary mechanisms linked to viviparity in insects and beyond.</title>
        <authorList>
            <person name="Fouks B."/>
            <person name="Harrison M.C."/>
            <person name="Mikhailova A.A."/>
            <person name="Marchal E."/>
            <person name="English S."/>
            <person name="Carruthers M."/>
            <person name="Jennings E.C."/>
            <person name="Chiamaka E.L."/>
            <person name="Frigard R.A."/>
            <person name="Pippel M."/>
            <person name="Attardo G.M."/>
            <person name="Benoit J.B."/>
            <person name="Bornberg-Bauer E."/>
            <person name="Tobe S.S."/>
        </authorList>
    </citation>
    <scope>NUCLEOTIDE SEQUENCE</scope>
    <source>
        <strain evidence="11">Stay&amp;Tobe</strain>
    </source>
</reference>
<evidence type="ECO:0000256" key="6">
    <source>
        <dbReference type="ARBA" id="ARBA00023136"/>
    </source>
</evidence>
<keyword evidence="7 9" id="KW-0675">Receptor</keyword>
<evidence type="ECO:0000313" key="11">
    <source>
        <dbReference type="EMBL" id="KAJ9574923.1"/>
    </source>
</evidence>
<dbReference type="Pfam" id="PF00001">
    <property type="entry name" value="7tm_1"/>
    <property type="match status" value="1"/>
</dbReference>
<evidence type="ECO:0000256" key="7">
    <source>
        <dbReference type="ARBA" id="ARBA00023170"/>
    </source>
</evidence>
<evidence type="ECO:0000256" key="5">
    <source>
        <dbReference type="ARBA" id="ARBA00023040"/>
    </source>
</evidence>
<dbReference type="Gene3D" id="1.20.1070.10">
    <property type="entry name" value="Rhodopsin 7-helix transmembrane proteins"/>
    <property type="match status" value="1"/>
</dbReference>
<evidence type="ECO:0000256" key="2">
    <source>
        <dbReference type="ARBA" id="ARBA00010663"/>
    </source>
</evidence>
<feature type="domain" description="G-protein coupled receptors family 1 profile" evidence="10">
    <location>
        <begin position="1"/>
        <end position="141"/>
    </location>
</feature>
<reference evidence="11" key="2">
    <citation type="submission" date="2023-05" db="EMBL/GenBank/DDBJ databases">
        <authorList>
            <person name="Fouks B."/>
        </authorList>
    </citation>
    <scope>NUCLEOTIDE SEQUENCE</scope>
    <source>
        <strain evidence="11">Stay&amp;Tobe</strain>
        <tissue evidence="11">Testes</tissue>
    </source>
</reference>
<feature type="non-terminal residue" evidence="11">
    <location>
        <position position="141"/>
    </location>
</feature>
<feature type="non-terminal residue" evidence="11">
    <location>
        <position position="1"/>
    </location>
</feature>
<sequence>DILVIESCLWDAFIFSHLKTNLLSCINPITRTITHYLTVSLSFADFETQLLCLDSKALYHLTTLDIRRELTEPWMTHNTLCIVIQLFKTVSVAVSVLTLTFISVDRWYAICFPLKFKSTTSRAKTAIIIIWLVALAFGEYI</sequence>
<comment type="similarity">
    <text evidence="2 9">Belongs to the G-protein coupled receptor 1 family.</text>
</comment>
<organism evidence="11 12">
    <name type="scientific">Diploptera punctata</name>
    <name type="common">Pacific beetle cockroach</name>
    <dbReference type="NCBI Taxonomy" id="6984"/>
    <lineage>
        <taxon>Eukaryota</taxon>
        <taxon>Metazoa</taxon>
        <taxon>Ecdysozoa</taxon>
        <taxon>Arthropoda</taxon>
        <taxon>Hexapoda</taxon>
        <taxon>Insecta</taxon>
        <taxon>Pterygota</taxon>
        <taxon>Neoptera</taxon>
        <taxon>Polyneoptera</taxon>
        <taxon>Dictyoptera</taxon>
        <taxon>Blattodea</taxon>
        <taxon>Blaberoidea</taxon>
        <taxon>Blaberidae</taxon>
        <taxon>Diplopterinae</taxon>
        <taxon>Diploptera</taxon>
    </lineage>
</organism>
<dbReference type="EMBL" id="JASPKZ010010252">
    <property type="protein sequence ID" value="KAJ9574923.1"/>
    <property type="molecule type" value="Genomic_DNA"/>
</dbReference>
<dbReference type="PROSITE" id="PS00237">
    <property type="entry name" value="G_PROTEIN_RECEP_F1_1"/>
    <property type="match status" value="1"/>
</dbReference>
<keyword evidence="6" id="KW-0472">Membrane</keyword>
<gene>
    <name evidence="11" type="ORF">L9F63_007889</name>
</gene>
<keyword evidence="4" id="KW-1133">Transmembrane helix</keyword>
<keyword evidence="5 9" id="KW-0297">G-protein coupled receptor</keyword>
<evidence type="ECO:0000256" key="1">
    <source>
        <dbReference type="ARBA" id="ARBA00004141"/>
    </source>
</evidence>
<dbReference type="GO" id="GO:0005886">
    <property type="term" value="C:plasma membrane"/>
    <property type="evidence" value="ECO:0007669"/>
    <property type="project" value="TreeGrafter"/>
</dbReference>
<dbReference type="AlphaFoldDB" id="A0AAD7Z6L0"/>
<accession>A0AAD7Z6L0</accession>
<evidence type="ECO:0000256" key="9">
    <source>
        <dbReference type="RuleBase" id="RU000688"/>
    </source>
</evidence>
<dbReference type="PANTHER" id="PTHR45695">
    <property type="entry name" value="LEUCOKININ RECEPTOR-RELATED"/>
    <property type="match status" value="1"/>
</dbReference>
<keyword evidence="12" id="KW-1185">Reference proteome</keyword>
<dbReference type="Proteomes" id="UP001233999">
    <property type="component" value="Unassembled WGS sequence"/>
</dbReference>
<dbReference type="InterPro" id="IPR017452">
    <property type="entry name" value="GPCR_Rhodpsn_7TM"/>
</dbReference>
<protein>
    <recommendedName>
        <fullName evidence="10">G-protein coupled receptors family 1 profile domain-containing protein</fullName>
    </recommendedName>
</protein>
<evidence type="ECO:0000313" key="12">
    <source>
        <dbReference type="Proteomes" id="UP001233999"/>
    </source>
</evidence>
<name>A0AAD7Z6L0_DIPPU</name>
<dbReference type="GO" id="GO:0004930">
    <property type="term" value="F:G protein-coupled receptor activity"/>
    <property type="evidence" value="ECO:0007669"/>
    <property type="project" value="UniProtKB-KW"/>
</dbReference>
<comment type="caution">
    <text evidence="11">The sequence shown here is derived from an EMBL/GenBank/DDBJ whole genome shotgun (WGS) entry which is preliminary data.</text>
</comment>
<proteinExistence type="inferred from homology"/>
<evidence type="ECO:0000256" key="4">
    <source>
        <dbReference type="ARBA" id="ARBA00022989"/>
    </source>
</evidence>
<dbReference type="PANTHER" id="PTHR45695:SF32">
    <property type="entry name" value="G PROTEIN-COUPLED RECEPTOR 15-LIKE"/>
    <property type="match status" value="1"/>
</dbReference>
<dbReference type="PRINTS" id="PR00237">
    <property type="entry name" value="GPCRRHODOPSN"/>
</dbReference>
<comment type="subcellular location">
    <subcellularLocation>
        <location evidence="1">Membrane</location>
        <topology evidence="1">Multi-pass membrane protein</topology>
    </subcellularLocation>
</comment>
<evidence type="ECO:0000256" key="8">
    <source>
        <dbReference type="ARBA" id="ARBA00023224"/>
    </source>
</evidence>
<keyword evidence="3 9" id="KW-0812">Transmembrane</keyword>
<dbReference type="PROSITE" id="PS50262">
    <property type="entry name" value="G_PROTEIN_RECEP_F1_2"/>
    <property type="match status" value="1"/>
</dbReference>
<evidence type="ECO:0000256" key="3">
    <source>
        <dbReference type="ARBA" id="ARBA00022692"/>
    </source>
</evidence>
<dbReference type="SUPFAM" id="SSF81321">
    <property type="entry name" value="Family A G protein-coupled receptor-like"/>
    <property type="match status" value="1"/>
</dbReference>
<keyword evidence="8 9" id="KW-0807">Transducer</keyword>
<dbReference type="InterPro" id="IPR000276">
    <property type="entry name" value="GPCR_Rhodpsn"/>
</dbReference>